<name>A0A9P1DPL3_9DINO</name>
<dbReference type="EMBL" id="CAMXCT010006257">
    <property type="protein sequence ID" value="CAI4014272.1"/>
    <property type="molecule type" value="Genomic_DNA"/>
</dbReference>
<accession>A0A9P1DPL3</accession>
<reference evidence="3" key="2">
    <citation type="submission" date="2024-04" db="EMBL/GenBank/DDBJ databases">
        <authorList>
            <person name="Chen Y."/>
            <person name="Shah S."/>
            <person name="Dougan E. K."/>
            <person name="Thang M."/>
            <person name="Chan C."/>
        </authorList>
    </citation>
    <scope>NUCLEOTIDE SEQUENCE [LARGE SCALE GENOMIC DNA]</scope>
</reference>
<dbReference type="AlphaFoldDB" id="A0A9P1DPL3"/>
<dbReference type="Pfam" id="PF08560">
    <property type="entry name" value="DUF1757"/>
    <property type="match status" value="1"/>
</dbReference>
<feature type="transmembrane region" description="Helical" evidence="1">
    <location>
        <begin position="153"/>
        <end position="175"/>
    </location>
</feature>
<gene>
    <name evidence="2" type="ORF">C1SCF055_LOCUS39184</name>
</gene>
<organism evidence="2">
    <name type="scientific">Cladocopium goreaui</name>
    <dbReference type="NCBI Taxonomy" id="2562237"/>
    <lineage>
        <taxon>Eukaryota</taxon>
        <taxon>Sar</taxon>
        <taxon>Alveolata</taxon>
        <taxon>Dinophyceae</taxon>
        <taxon>Suessiales</taxon>
        <taxon>Symbiodiniaceae</taxon>
        <taxon>Cladocopium</taxon>
    </lineage>
</organism>
<keyword evidence="1" id="KW-0812">Transmembrane</keyword>
<evidence type="ECO:0000256" key="1">
    <source>
        <dbReference type="SAM" id="Phobius"/>
    </source>
</evidence>
<protein>
    <submittedName>
        <fullName evidence="2">Uncharacterized protein</fullName>
    </submittedName>
</protein>
<dbReference type="PANTHER" id="PTHR38636">
    <property type="entry name" value="PROTEIN CBG20488"/>
    <property type="match status" value="1"/>
</dbReference>
<dbReference type="InterPro" id="IPR013869">
    <property type="entry name" value="DUF1757"/>
</dbReference>
<evidence type="ECO:0000313" key="4">
    <source>
        <dbReference type="Proteomes" id="UP001152797"/>
    </source>
</evidence>
<dbReference type="OrthoDB" id="421638at2759"/>
<proteinExistence type="predicted"/>
<dbReference type="PANTHER" id="PTHR38636:SF1">
    <property type="entry name" value="CHLORIDE CHANNEL PROTEIN CLC-D"/>
    <property type="match status" value="1"/>
</dbReference>
<dbReference type="Proteomes" id="UP001152797">
    <property type="component" value="Unassembled WGS sequence"/>
</dbReference>
<dbReference type="EMBL" id="CAMXCT020006257">
    <property type="protein sequence ID" value="CAL1167647.1"/>
    <property type="molecule type" value="Genomic_DNA"/>
</dbReference>
<evidence type="ECO:0000313" key="2">
    <source>
        <dbReference type="EMBL" id="CAI4014272.1"/>
    </source>
</evidence>
<sequence>MEVQLADGLAGLFGAWGFNKAFMRNWLAHQNLPDEEMRDIPNPWNEMQLHISYKFAQAFSVIGLGIGLVMTRKPNRYRKIGQATLLGSCFGAGPAGFAAWHFKSSTLNEEEIYDRAYRLRYNRHQIRVDQGFEFGNILGLVAGFLVSRGSLGAALADAGLVGALGMFGAMSYIAYAKPDKLTW</sequence>
<dbReference type="EMBL" id="CAMXCT030006257">
    <property type="protein sequence ID" value="CAL4801584.1"/>
    <property type="molecule type" value="Genomic_DNA"/>
</dbReference>
<comment type="caution">
    <text evidence="2">The sequence shown here is derived from an EMBL/GenBank/DDBJ whole genome shotgun (WGS) entry which is preliminary data.</text>
</comment>
<feature type="transmembrane region" description="Helical" evidence="1">
    <location>
        <begin position="51"/>
        <end position="71"/>
    </location>
</feature>
<evidence type="ECO:0000313" key="3">
    <source>
        <dbReference type="EMBL" id="CAL1167647.1"/>
    </source>
</evidence>
<keyword evidence="1" id="KW-0472">Membrane</keyword>
<feature type="transmembrane region" description="Helical" evidence="1">
    <location>
        <begin position="83"/>
        <end position="102"/>
    </location>
</feature>
<keyword evidence="4" id="KW-1185">Reference proteome</keyword>
<reference evidence="2" key="1">
    <citation type="submission" date="2022-10" db="EMBL/GenBank/DDBJ databases">
        <authorList>
            <person name="Chen Y."/>
            <person name="Dougan E. K."/>
            <person name="Chan C."/>
            <person name="Rhodes N."/>
            <person name="Thang M."/>
        </authorList>
    </citation>
    <scope>NUCLEOTIDE SEQUENCE</scope>
</reference>
<keyword evidence="1" id="KW-1133">Transmembrane helix</keyword>